<dbReference type="GO" id="GO:0004575">
    <property type="term" value="F:sucrose alpha-glucosidase activity"/>
    <property type="evidence" value="ECO:0007669"/>
    <property type="project" value="TreeGrafter"/>
</dbReference>
<dbReference type="Pfam" id="PF00251">
    <property type="entry name" value="Glyco_hydro_32N"/>
    <property type="match status" value="1"/>
</dbReference>
<dbReference type="InterPro" id="IPR013148">
    <property type="entry name" value="Glyco_hydro_32_N"/>
</dbReference>
<evidence type="ECO:0000313" key="5">
    <source>
        <dbReference type="EMBL" id="GFJ93554.1"/>
    </source>
</evidence>
<name>A0A6V8LB22_9ACTN</name>
<dbReference type="PANTHER" id="PTHR42800:SF1">
    <property type="entry name" value="EXOINULINASE INUD (AFU_ORTHOLOGUE AFUA_5G00480)"/>
    <property type="match status" value="1"/>
</dbReference>
<dbReference type="SUPFAM" id="SSF75005">
    <property type="entry name" value="Arabinanase/levansucrase/invertase"/>
    <property type="match status" value="1"/>
</dbReference>
<evidence type="ECO:0000313" key="6">
    <source>
        <dbReference type="Proteomes" id="UP000482960"/>
    </source>
</evidence>
<dbReference type="CDD" id="cd18622">
    <property type="entry name" value="GH32_Inu-like"/>
    <property type="match status" value="1"/>
</dbReference>
<dbReference type="AlphaFoldDB" id="A0A6V8LB22"/>
<dbReference type="InterPro" id="IPR001362">
    <property type="entry name" value="Glyco_hydro_32"/>
</dbReference>
<organism evidence="5 6">
    <name type="scientific">Phytohabitans rumicis</name>
    <dbReference type="NCBI Taxonomy" id="1076125"/>
    <lineage>
        <taxon>Bacteria</taxon>
        <taxon>Bacillati</taxon>
        <taxon>Actinomycetota</taxon>
        <taxon>Actinomycetes</taxon>
        <taxon>Micromonosporales</taxon>
        <taxon>Micromonosporaceae</taxon>
    </lineage>
</organism>
<keyword evidence="2" id="KW-0378">Hydrolase</keyword>
<keyword evidence="6" id="KW-1185">Reference proteome</keyword>
<dbReference type="SMART" id="SM00640">
    <property type="entry name" value="Glyco_32"/>
    <property type="match status" value="1"/>
</dbReference>
<reference evidence="5 6" key="1">
    <citation type="submission" date="2020-03" db="EMBL/GenBank/DDBJ databases">
        <title>Whole genome shotgun sequence of Phytohabitans rumicis NBRC 108638.</title>
        <authorList>
            <person name="Komaki H."/>
            <person name="Tamura T."/>
        </authorList>
    </citation>
    <scope>NUCLEOTIDE SEQUENCE [LARGE SCALE GENOMIC DNA]</scope>
    <source>
        <strain evidence="5 6">NBRC 108638</strain>
    </source>
</reference>
<comment type="caution">
    <text evidence="5">The sequence shown here is derived from an EMBL/GenBank/DDBJ whole genome shotgun (WGS) entry which is preliminary data.</text>
</comment>
<comment type="similarity">
    <text evidence="1">Belongs to the glycosyl hydrolase 32 family.</text>
</comment>
<feature type="domain" description="Glycosyl hydrolase family 32 N-terminal" evidence="4">
    <location>
        <begin position="37"/>
        <end position="345"/>
    </location>
</feature>
<accession>A0A6V8LB22</accession>
<dbReference type="GO" id="GO:0005987">
    <property type="term" value="P:sucrose catabolic process"/>
    <property type="evidence" value="ECO:0007669"/>
    <property type="project" value="TreeGrafter"/>
</dbReference>
<dbReference type="Proteomes" id="UP000482960">
    <property type="component" value="Unassembled WGS sequence"/>
</dbReference>
<dbReference type="InterPro" id="IPR023296">
    <property type="entry name" value="Glyco_hydro_beta-prop_sf"/>
</dbReference>
<protein>
    <recommendedName>
        <fullName evidence="4">Glycosyl hydrolase family 32 N-terminal domain-containing protein</fullName>
    </recommendedName>
</protein>
<dbReference type="EMBL" id="BLPG01000001">
    <property type="protein sequence ID" value="GFJ93554.1"/>
    <property type="molecule type" value="Genomic_DNA"/>
</dbReference>
<gene>
    <name evidence="5" type="ORF">Prum_071960</name>
</gene>
<dbReference type="GO" id="GO:0005737">
    <property type="term" value="C:cytoplasm"/>
    <property type="evidence" value="ECO:0007669"/>
    <property type="project" value="TreeGrafter"/>
</dbReference>
<evidence type="ECO:0000256" key="3">
    <source>
        <dbReference type="ARBA" id="ARBA00023295"/>
    </source>
</evidence>
<sequence>MRPSLLLAAALLVGSVTPIRHIDATPVAATSYRPAYHHTVPDYWMNDPQRPIYLDGQFHYYYLYNNDYPRTNHTAWRRTTTTDLVRFTDRGVAVPKDTTVNGSIWSGSAVVDTNNTAGFGRNAVVVLATQAHAANNNAQAQFLWYSTDRGATFRPYSAAPVIPNPGRVDSRDPKTIWDGDRNRWVTVLAENDRLSFYTSTNLKTWQRAGEWAMPGLGVLECPDLFKMVADDGTTKWVLGASANGKHIGQPNTYAYWTGTFTGTGFQQDGTHQWLDYGWDWYAAVTWENPANPLGSRYAIGWMNNWDYAGNTPTWANDGFNGTNSIVREIKLKRQSDGGYSLVSQPVNGLGNIVASTTSLGTVQVNGIVPLSYAGKRTS</sequence>
<dbReference type="Gene3D" id="2.115.10.20">
    <property type="entry name" value="Glycosyl hydrolase domain, family 43"/>
    <property type="match status" value="1"/>
</dbReference>
<evidence type="ECO:0000256" key="1">
    <source>
        <dbReference type="ARBA" id="ARBA00009902"/>
    </source>
</evidence>
<dbReference type="RefSeq" id="WP_218577459.1">
    <property type="nucleotide sequence ID" value="NZ_BLPG01000001.1"/>
</dbReference>
<proteinExistence type="inferred from homology"/>
<evidence type="ECO:0000259" key="4">
    <source>
        <dbReference type="Pfam" id="PF00251"/>
    </source>
</evidence>
<reference evidence="5 6" key="2">
    <citation type="submission" date="2020-03" db="EMBL/GenBank/DDBJ databases">
        <authorList>
            <person name="Ichikawa N."/>
            <person name="Kimura A."/>
            <person name="Kitahashi Y."/>
            <person name="Uohara A."/>
        </authorList>
    </citation>
    <scope>NUCLEOTIDE SEQUENCE [LARGE SCALE GENOMIC DNA]</scope>
    <source>
        <strain evidence="5 6">NBRC 108638</strain>
    </source>
</reference>
<dbReference type="PANTHER" id="PTHR42800">
    <property type="entry name" value="EXOINULINASE INUD (AFU_ORTHOLOGUE AFUA_5G00480)"/>
    <property type="match status" value="1"/>
</dbReference>
<keyword evidence="3" id="KW-0326">Glycosidase</keyword>
<evidence type="ECO:0000256" key="2">
    <source>
        <dbReference type="ARBA" id="ARBA00022801"/>
    </source>
</evidence>